<evidence type="ECO:0000313" key="13">
    <source>
        <dbReference type="Proteomes" id="UP001634394"/>
    </source>
</evidence>
<dbReference type="AlphaFoldDB" id="A0ABD3XWY7"/>
<dbReference type="PANTHER" id="PTHR24230:SF158">
    <property type="entry name" value="G-PROTEIN COUPLED RECEPTORS FAMILY 1 PROFILE DOMAIN-CONTAINING PROTEIN"/>
    <property type="match status" value="1"/>
</dbReference>
<name>A0ABD3XWY7_SINWO</name>
<dbReference type="SMART" id="SM01381">
    <property type="entry name" value="7TM_GPCR_Srsx"/>
    <property type="match status" value="1"/>
</dbReference>
<evidence type="ECO:0000256" key="9">
    <source>
        <dbReference type="RuleBase" id="RU000688"/>
    </source>
</evidence>
<comment type="subcellular location">
    <subcellularLocation>
        <location evidence="1">Cell membrane</location>
        <topology evidence="1">Multi-pass membrane protein</topology>
    </subcellularLocation>
</comment>
<gene>
    <name evidence="12" type="ORF">ACJMK2_003022</name>
</gene>
<evidence type="ECO:0000256" key="3">
    <source>
        <dbReference type="ARBA" id="ARBA00022692"/>
    </source>
</evidence>
<dbReference type="Proteomes" id="UP001634394">
    <property type="component" value="Unassembled WGS sequence"/>
</dbReference>
<accession>A0ABD3XWY7</accession>
<dbReference type="InterPro" id="IPR000276">
    <property type="entry name" value="GPCR_Rhodpsn"/>
</dbReference>
<dbReference type="SUPFAM" id="SSF81321">
    <property type="entry name" value="Family A G protein-coupled receptor-like"/>
    <property type="match status" value="1"/>
</dbReference>
<dbReference type="Pfam" id="PF00001">
    <property type="entry name" value="7tm_1"/>
    <property type="match status" value="1"/>
</dbReference>
<evidence type="ECO:0000256" key="2">
    <source>
        <dbReference type="ARBA" id="ARBA00022475"/>
    </source>
</evidence>
<comment type="similarity">
    <text evidence="9">Belongs to the G-protein coupled receptor 1 family.</text>
</comment>
<feature type="domain" description="G-protein coupled receptors family 1 profile" evidence="11">
    <location>
        <begin position="44"/>
        <end position="364"/>
    </location>
</feature>
<dbReference type="CDD" id="cd00637">
    <property type="entry name" value="7tm_classA_rhodopsin-like"/>
    <property type="match status" value="1"/>
</dbReference>
<sequence>MFIPLKDLPEGKNWTLDELNERQVQLLNPVIIFISIAMVFGTVGNALVIYVNIFFLKLRKSTQRYLIIFLALADITFCILIDPFMIGDLTHPYKFTNIIACKCFRAFIYFNGLVSVLILFVIALDRYRKICRPYGNQFSIKSINVICGIIVLISFVFSIPSFIMYGKNTVQTGIANITGISCFPDDIYINTMFPFAYNMFLYSVFIILTVSMCLFYILVWRQVRKHAHSTKILDLSYTNEPNISTSPAERNVTETNLERTIPQTKLAVLDNLTTVKRLGICINVESKENLFNNQSVNVNSIHVFKTLFAVTVFFVLSFAPFLSLEVITFIDKEIIESLDNTSTVFYQLVWRSFAINFMVNPFIYGVMDRRFRLECRKLVLKLHI</sequence>
<dbReference type="PANTHER" id="PTHR24230">
    <property type="entry name" value="G-PROTEIN COUPLED RECEPTOR"/>
    <property type="match status" value="1"/>
</dbReference>
<keyword evidence="8 9" id="KW-0807">Transducer</keyword>
<evidence type="ECO:0000256" key="4">
    <source>
        <dbReference type="ARBA" id="ARBA00022989"/>
    </source>
</evidence>
<dbReference type="GO" id="GO:0005886">
    <property type="term" value="C:plasma membrane"/>
    <property type="evidence" value="ECO:0007669"/>
    <property type="project" value="UniProtKB-SubCell"/>
</dbReference>
<dbReference type="PROSITE" id="PS00237">
    <property type="entry name" value="G_PROTEIN_RECEP_F1_1"/>
    <property type="match status" value="1"/>
</dbReference>
<keyword evidence="3 9" id="KW-0812">Transmembrane</keyword>
<protein>
    <recommendedName>
        <fullName evidence="11">G-protein coupled receptors family 1 profile domain-containing protein</fullName>
    </recommendedName>
</protein>
<evidence type="ECO:0000256" key="6">
    <source>
        <dbReference type="ARBA" id="ARBA00023136"/>
    </source>
</evidence>
<comment type="caution">
    <text evidence="12">The sequence shown here is derived from an EMBL/GenBank/DDBJ whole genome shotgun (WGS) entry which is preliminary data.</text>
</comment>
<dbReference type="GO" id="GO:0004930">
    <property type="term" value="F:G protein-coupled receptor activity"/>
    <property type="evidence" value="ECO:0007669"/>
    <property type="project" value="UniProtKB-KW"/>
</dbReference>
<evidence type="ECO:0000256" key="5">
    <source>
        <dbReference type="ARBA" id="ARBA00023040"/>
    </source>
</evidence>
<evidence type="ECO:0000313" key="12">
    <source>
        <dbReference type="EMBL" id="KAL3890744.1"/>
    </source>
</evidence>
<evidence type="ECO:0000256" key="7">
    <source>
        <dbReference type="ARBA" id="ARBA00023170"/>
    </source>
</evidence>
<keyword evidence="13" id="KW-1185">Reference proteome</keyword>
<feature type="transmembrane region" description="Helical" evidence="10">
    <location>
        <begin position="145"/>
        <end position="165"/>
    </location>
</feature>
<organism evidence="12 13">
    <name type="scientific">Sinanodonta woodiana</name>
    <name type="common">Chinese pond mussel</name>
    <name type="synonym">Anodonta woodiana</name>
    <dbReference type="NCBI Taxonomy" id="1069815"/>
    <lineage>
        <taxon>Eukaryota</taxon>
        <taxon>Metazoa</taxon>
        <taxon>Spiralia</taxon>
        <taxon>Lophotrochozoa</taxon>
        <taxon>Mollusca</taxon>
        <taxon>Bivalvia</taxon>
        <taxon>Autobranchia</taxon>
        <taxon>Heteroconchia</taxon>
        <taxon>Palaeoheterodonta</taxon>
        <taxon>Unionida</taxon>
        <taxon>Unionoidea</taxon>
        <taxon>Unionidae</taxon>
        <taxon>Unioninae</taxon>
        <taxon>Sinanodonta</taxon>
    </lineage>
</organism>
<dbReference type="InterPro" id="IPR017452">
    <property type="entry name" value="GPCR_Rhodpsn_7TM"/>
</dbReference>
<feature type="transmembrane region" description="Helical" evidence="10">
    <location>
        <begin position="65"/>
        <end position="86"/>
    </location>
</feature>
<keyword evidence="6 10" id="KW-0472">Membrane</keyword>
<feature type="transmembrane region" description="Helical" evidence="10">
    <location>
        <begin position="348"/>
        <end position="367"/>
    </location>
</feature>
<keyword evidence="4 10" id="KW-1133">Transmembrane helix</keyword>
<feature type="transmembrane region" description="Helical" evidence="10">
    <location>
        <begin position="199"/>
        <end position="219"/>
    </location>
</feature>
<proteinExistence type="inferred from homology"/>
<evidence type="ECO:0000259" key="11">
    <source>
        <dbReference type="PROSITE" id="PS50262"/>
    </source>
</evidence>
<dbReference type="PROSITE" id="PS50262">
    <property type="entry name" value="G_PROTEIN_RECEP_F1_2"/>
    <property type="match status" value="1"/>
</dbReference>
<dbReference type="Gene3D" id="1.20.1070.10">
    <property type="entry name" value="Rhodopsin 7-helix transmembrane proteins"/>
    <property type="match status" value="1"/>
</dbReference>
<keyword evidence="5 9" id="KW-0297">G-protein coupled receptor</keyword>
<reference evidence="12 13" key="1">
    <citation type="submission" date="2024-11" db="EMBL/GenBank/DDBJ databases">
        <title>Chromosome-level genome assembly of the freshwater bivalve Anodonta woodiana.</title>
        <authorList>
            <person name="Chen X."/>
        </authorList>
    </citation>
    <scope>NUCLEOTIDE SEQUENCE [LARGE SCALE GENOMIC DNA]</scope>
    <source>
        <strain evidence="12">MN2024</strain>
        <tissue evidence="12">Gills</tissue>
    </source>
</reference>
<evidence type="ECO:0000256" key="10">
    <source>
        <dbReference type="SAM" id="Phobius"/>
    </source>
</evidence>
<dbReference type="PRINTS" id="PR00237">
    <property type="entry name" value="GPCRRHODOPSN"/>
</dbReference>
<keyword evidence="2" id="KW-1003">Cell membrane</keyword>
<feature type="transmembrane region" description="Helical" evidence="10">
    <location>
        <begin position="307"/>
        <end position="328"/>
    </location>
</feature>
<evidence type="ECO:0000256" key="1">
    <source>
        <dbReference type="ARBA" id="ARBA00004651"/>
    </source>
</evidence>
<feature type="transmembrane region" description="Helical" evidence="10">
    <location>
        <begin position="30"/>
        <end position="53"/>
    </location>
</feature>
<evidence type="ECO:0000256" key="8">
    <source>
        <dbReference type="ARBA" id="ARBA00023224"/>
    </source>
</evidence>
<feature type="transmembrane region" description="Helical" evidence="10">
    <location>
        <begin position="106"/>
        <end position="124"/>
    </location>
</feature>
<dbReference type="EMBL" id="JBJQND010000001">
    <property type="protein sequence ID" value="KAL3890744.1"/>
    <property type="molecule type" value="Genomic_DNA"/>
</dbReference>
<keyword evidence="7 9" id="KW-0675">Receptor</keyword>